<dbReference type="InterPro" id="IPR003339">
    <property type="entry name" value="ABC/ECF_trnsptr_transmembrane"/>
</dbReference>
<evidence type="ECO:0000256" key="6">
    <source>
        <dbReference type="SAM" id="Phobius"/>
    </source>
</evidence>
<keyword evidence="8" id="KW-1185">Reference proteome</keyword>
<evidence type="ECO:0000313" key="7">
    <source>
        <dbReference type="EMBL" id="TEB11706.1"/>
    </source>
</evidence>
<reference evidence="7 8" key="1">
    <citation type="journal article" date="2018" name="Environ. Microbiol.">
        <title>Novel energy conservation strategies and behaviour of Pelotomaculum schinkii driving syntrophic propionate catabolism.</title>
        <authorList>
            <person name="Hidalgo-Ahumada C.A.P."/>
            <person name="Nobu M.K."/>
            <person name="Narihiro T."/>
            <person name="Tamaki H."/>
            <person name="Liu W.T."/>
            <person name="Kamagata Y."/>
            <person name="Stams A.J.M."/>
            <person name="Imachi H."/>
            <person name="Sousa D.Z."/>
        </authorList>
    </citation>
    <scope>NUCLEOTIDE SEQUENCE [LARGE SCALE GENOMIC DNA]</scope>
    <source>
        <strain evidence="7 8">MGP</strain>
    </source>
</reference>
<feature type="transmembrane region" description="Helical" evidence="6">
    <location>
        <begin position="105"/>
        <end position="128"/>
    </location>
</feature>
<evidence type="ECO:0000256" key="2">
    <source>
        <dbReference type="ARBA" id="ARBA00022475"/>
    </source>
</evidence>
<keyword evidence="2" id="KW-1003">Cell membrane</keyword>
<dbReference type="Pfam" id="PF02361">
    <property type="entry name" value="CbiQ"/>
    <property type="match status" value="1"/>
</dbReference>
<keyword evidence="3 6" id="KW-0812">Transmembrane</keyword>
<dbReference type="GO" id="GO:0005886">
    <property type="term" value="C:plasma membrane"/>
    <property type="evidence" value="ECO:0007669"/>
    <property type="project" value="UniProtKB-ARBA"/>
</dbReference>
<gene>
    <name evidence="7" type="primary">ecfT_2</name>
    <name evidence="7" type="ORF">Pmgp_01502</name>
</gene>
<dbReference type="Proteomes" id="UP000297597">
    <property type="component" value="Unassembled WGS sequence"/>
</dbReference>
<feature type="transmembrane region" description="Helical" evidence="6">
    <location>
        <begin position="74"/>
        <end position="99"/>
    </location>
</feature>
<evidence type="ECO:0000256" key="5">
    <source>
        <dbReference type="ARBA" id="ARBA00023136"/>
    </source>
</evidence>
<dbReference type="CDD" id="cd16914">
    <property type="entry name" value="EcfT"/>
    <property type="match status" value="1"/>
</dbReference>
<evidence type="ECO:0000256" key="4">
    <source>
        <dbReference type="ARBA" id="ARBA00022989"/>
    </source>
</evidence>
<organism evidence="7 8">
    <name type="scientific">Pelotomaculum propionicicum</name>
    <dbReference type="NCBI Taxonomy" id="258475"/>
    <lineage>
        <taxon>Bacteria</taxon>
        <taxon>Bacillati</taxon>
        <taxon>Bacillota</taxon>
        <taxon>Clostridia</taxon>
        <taxon>Eubacteriales</taxon>
        <taxon>Desulfotomaculaceae</taxon>
        <taxon>Pelotomaculum</taxon>
    </lineage>
</organism>
<comment type="subcellular location">
    <subcellularLocation>
        <location evidence="1">Membrane</location>
        <topology evidence="1">Multi-pass membrane protein</topology>
    </subcellularLocation>
</comment>
<keyword evidence="4 6" id="KW-1133">Transmembrane helix</keyword>
<protein>
    <submittedName>
        <fullName evidence="7">Energy-coupling factor transporter transmembrane protein EcfT</fullName>
    </submittedName>
</protein>
<evidence type="ECO:0000256" key="3">
    <source>
        <dbReference type="ARBA" id="ARBA00022692"/>
    </source>
</evidence>
<dbReference type="OrthoDB" id="8075495at2"/>
<feature type="transmembrane region" description="Helical" evidence="6">
    <location>
        <begin position="243"/>
        <end position="264"/>
    </location>
</feature>
<dbReference type="InterPro" id="IPR051611">
    <property type="entry name" value="ECF_transporter_component"/>
</dbReference>
<keyword evidence="5 6" id="KW-0472">Membrane</keyword>
<evidence type="ECO:0000313" key="8">
    <source>
        <dbReference type="Proteomes" id="UP000297597"/>
    </source>
</evidence>
<comment type="caution">
    <text evidence="7">The sequence shown here is derived from an EMBL/GenBank/DDBJ whole genome shotgun (WGS) entry which is preliminary data.</text>
</comment>
<feature type="transmembrane region" description="Helical" evidence="6">
    <location>
        <begin position="48"/>
        <end position="67"/>
    </location>
</feature>
<dbReference type="AlphaFoldDB" id="A0A4Y7RSG8"/>
<dbReference type="PANTHER" id="PTHR34857:SF2">
    <property type="entry name" value="SLL0384 PROTEIN"/>
    <property type="match status" value="1"/>
</dbReference>
<accession>A0A4Y7RSG8</accession>
<sequence>MFGGITLGQYVPGDSLLHRLDPRTKIMVVLAAAAAILSSAGWQGLTLATGFTLAALALSGMPARIFLRGMRSLWVLLAIAFIIQLLFTPGDVIAALGPLKISRQGLAGGSIIFLRLALLILIASLLTLTTPPVKLTAGLESMLSPLQRLGVPAHELALMMTIALRFIPTLLQEAEVVLKAQRARGAGFSGGKPAQWAKGLLPLFIPLFAGALRRADDLAVAMEARCYRGGANRTRMSSLKYRSADFIIIAVTLAVLAGTLAFRFM</sequence>
<dbReference type="PANTHER" id="PTHR34857">
    <property type="entry name" value="SLL0384 PROTEIN"/>
    <property type="match status" value="1"/>
</dbReference>
<name>A0A4Y7RSG8_9FIRM</name>
<dbReference type="RefSeq" id="WP_134213378.1">
    <property type="nucleotide sequence ID" value="NZ_QFFZ01000012.1"/>
</dbReference>
<dbReference type="EMBL" id="QFFZ01000012">
    <property type="protein sequence ID" value="TEB11706.1"/>
    <property type="molecule type" value="Genomic_DNA"/>
</dbReference>
<evidence type="ECO:0000256" key="1">
    <source>
        <dbReference type="ARBA" id="ARBA00004141"/>
    </source>
</evidence>
<proteinExistence type="predicted"/>